<dbReference type="PROSITE" id="PS51186">
    <property type="entry name" value="GNAT"/>
    <property type="match status" value="1"/>
</dbReference>
<evidence type="ECO:0000313" key="3">
    <source>
        <dbReference type="Proteomes" id="UP000698222"/>
    </source>
</evidence>
<proteinExistence type="predicted"/>
<dbReference type="Proteomes" id="UP000698222">
    <property type="component" value="Unassembled WGS sequence"/>
</dbReference>
<name>A0ABS4YNI5_9MICO</name>
<organism evidence="2 3">
    <name type="scientific">Brachybacterium fresconis</name>
    <dbReference type="NCBI Taxonomy" id="173363"/>
    <lineage>
        <taxon>Bacteria</taxon>
        <taxon>Bacillati</taxon>
        <taxon>Actinomycetota</taxon>
        <taxon>Actinomycetes</taxon>
        <taxon>Micrococcales</taxon>
        <taxon>Dermabacteraceae</taxon>
        <taxon>Brachybacterium</taxon>
    </lineage>
</organism>
<reference evidence="2 3" key="1">
    <citation type="submission" date="2021-03" db="EMBL/GenBank/DDBJ databases">
        <title>Sequencing the genomes of 1000 actinobacteria strains.</title>
        <authorList>
            <person name="Klenk H.-P."/>
        </authorList>
    </citation>
    <scope>NUCLEOTIDE SEQUENCE [LARGE SCALE GENOMIC DNA]</scope>
    <source>
        <strain evidence="2 3">DSM 14564</strain>
    </source>
</reference>
<dbReference type="Gene3D" id="3.40.630.30">
    <property type="match status" value="1"/>
</dbReference>
<protein>
    <submittedName>
        <fullName evidence="2">GNAT superfamily N-acetyltransferase</fullName>
    </submittedName>
</protein>
<dbReference type="RefSeq" id="WP_209893830.1">
    <property type="nucleotide sequence ID" value="NZ_BAAAJV010000016.1"/>
</dbReference>
<dbReference type="CDD" id="cd04301">
    <property type="entry name" value="NAT_SF"/>
    <property type="match status" value="1"/>
</dbReference>
<dbReference type="SUPFAM" id="SSF55729">
    <property type="entry name" value="Acyl-CoA N-acyltransferases (Nat)"/>
    <property type="match status" value="1"/>
</dbReference>
<accession>A0ABS4YNI5</accession>
<dbReference type="InterPro" id="IPR016181">
    <property type="entry name" value="Acyl_CoA_acyltransferase"/>
</dbReference>
<dbReference type="InterPro" id="IPR000182">
    <property type="entry name" value="GNAT_dom"/>
</dbReference>
<comment type="caution">
    <text evidence="2">The sequence shown here is derived from an EMBL/GenBank/DDBJ whole genome shotgun (WGS) entry which is preliminary data.</text>
</comment>
<feature type="domain" description="N-acetyltransferase" evidence="1">
    <location>
        <begin position="4"/>
        <end position="135"/>
    </location>
</feature>
<keyword evidence="3" id="KW-1185">Reference proteome</keyword>
<dbReference type="Pfam" id="PF00583">
    <property type="entry name" value="Acetyltransf_1"/>
    <property type="match status" value="1"/>
</dbReference>
<gene>
    <name evidence="2" type="ORF">JOF44_003250</name>
</gene>
<evidence type="ECO:0000259" key="1">
    <source>
        <dbReference type="PROSITE" id="PS51186"/>
    </source>
</evidence>
<evidence type="ECO:0000313" key="2">
    <source>
        <dbReference type="EMBL" id="MBP2410347.1"/>
    </source>
</evidence>
<sequence length="135" mass="15002">MEPAHLPSYAWREEITDHEVSALHAAAFDREETVEDWTERLQRHSLGWGTARRDGELIGFCNVVTDGGRHAFLVDTVVHPDHQGGGIGRELVIQAIGECRTGPVQWLHVDFEADVGPFYLATGLFRPTAAGLMRV</sequence>
<dbReference type="EMBL" id="JAGIOC010000001">
    <property type="protein sequence ID" value="MBP2410347.1"/>
    <property type="molecule type" value="Genomic_DNA"/>
</dbReference>